<accession>A0A8H5C6Z9</accession>
<dbReference type="PANTHER" id="PTHR46411:SF2">
    <property type="entry name" value="AAA+ ATPASE DOMAIN-CONTAINING PROTEIN"/>
    <property type="match status" value="1"/>
</dbReference>
<feature type="region of interest" description="Disordered" evidence="1">
    <location>
        <begin position="318"/>
        <end position="339"/>
    </location>
</feature>
<dbReference type="AlphaFoldDB" id="A0A8H5C6Z9"/>
<dbReference type="Pfam" id="PF22942">
    <property type="entry name" value="DUF7025"/>
    <property type="match status" value="1"/>
</dbReference>
<evidence type="ECO:0000313" key="3">
    <source>
        <dbReference type="EMBL" id="KAF5335859.1"/>
    </source>
</evidence>
<feature type="compositionally biased region" description="Polar residues" evidence="1">
    <location>
        <begin position="69"/>
        <end position="88"/>
    </location>
</feature>
<reference evidence="3 4" key="1">
    <citation type="journal article" date="2020" name="ISME J.">
        <title>Uncovering the hidden diversity of litter-decomposition mechanisms in mushroom-forming fungi.</title>
        <authorList>
            <person name="Floudas D."/>
            <person name="Bentzer J."/>
            <person name="Ahren D."/>
            <person name="Johansson T."/>
            <person name="Persson P."/>
            <person name="Tunlid A."/>
        </authorList>
    </citation>
    <scope>NUCLEOTIDE SEQUENCE [LARGE SCALE GENOMIC DNA]</scope>
    <source>
        <strain evidence="3 4">CBS 291.85</strain>
    </source>
</reference>
<feature type="compositionally biased region" description="Polar residues" evidence="1">
    <location>
        <begin position="44"/>
        <end position="62"/>
    </location>
</feature>
<comment type="caution">
    <text evidence="3">The sequence shown here is derived from an EMBL/GenBank/DDBJ whole genome shotgun (WGS) entry which is preliminary data.</text>
</comment>
<gene>
    <name evidence="3" type="ORF">D9758_016704</name>
</gene>
<dbReference type="PANTHER" id="PTHR46411">
    <property type="entry name" value="FAMILY ATPASE, PUTATIVE-RELATED"/>
    <property type="match status" value="1"/>
</dbReference>
<protein>
    <recommendedName>
        <fullName evidence="2">DUF7025 domain-containing protein</fullName>
    </recommendedName>
</protein>
<feature type="region of interest" description="Disordered" evidence="1">
    <location>
        <begin position="1"/>
        <end position="101"/>
    </location>
</feature>
<sequence length="339" mass="38054">MSPTPSSPTQNRSFVDAEVQTSQPSDSIPPAATPSPPTQNPSSVNVEVQTSQPSDSISTAATPSPPTQNPSSLDAEVQTSQPSDSTNPAAGPAREPIQLKVRRIQTRWDANKKGIVTREEETEPQKDKEVTCDISIVRNYVQHSFREDVKDEIHIHSQILISIVKTVLKSNELLNLQTSSTVKIEKKEFLAYLPVFRKALREKSLEIEELRHLQLMIDFIDKEYRDQLREIADLRAEEMVTYDLLWSLFVRGEIIVTHSLVTGDPLAVRLVDMQVISNDALRLPHERGRVRAGLRIRQRRYVSSRACTDVHQCPPFQGRSSYQRSTGIPPFVGKGSEAI</sequence>
<proteinExistence type="predicted"/>
<feature type="domain" description="DUF7025" evidence="2">
    <location>
        <begin position="231"/>
        <end position="276"/>
    </location>
</feature>
<evidence type="ECO:0000256" key="1">
    <source>
        <dbReference type="SAM" id="MobiDB-lite"/>
    </source>
</evidence>
<dbReference type="Proteomes" id="UP000559256">
    <property type="component" value="Unassembled WGS sequence"/>
</dbReference>
<feature type="compositionally biased region" description="Polar residues" evidence="1">
    <location>
        <begin position="1"/>
        <end position="23"/>
    </location>
</feature>
<evidence type="ECO:0000313" key="4">
    <source>
        <dbReference type="Proteomes" id="UP000559256"/>
    </source>
</evidence>
<keyword evidence="4" id="KW-1185">Reference proteome</keyword>
<organism evidence="3 4">
    <name type="scientific">Tetrapyrgos nigripes</name>
    <dbReference type="NCBI Taxonomy" id="182062"/>
    <lineage>
        <taxon>Eukaryota</taxon>
        <taxon>Fungi</taxon>
        <taxon>Dikarya</taxon>
        <taxon>Basidiomycota</taxon>
        <taxon>Agaricomycotina</taxon>
        <taxon>Agaricomycetes</taxon>
        <taxon>Agaricomycetidae</taxon>
        <taxon>Agaricales</taxon>
        <taxon>Marasmiineae</taxon>
        <taxon>Marasmiaceae</taxon>
        <taxon>Tetrapyrgos</taxon>
    </lineage>
</organism>
<evidence type="ECO:0000259" key="2">
    <source>
        <dbReference type="Pfam" id="PF22942"/>
    </source>
</evidence>
<dbReference type="EMBL" id="JAACJM010000236">
    <property type="protein sequence ID" value="KAF5335859.1"/>
    <property type="molecule type" value="Genomic_DNA"/>
</dbReference>
<name>A0A8H5C6Z9_9AGAR</name>
<dbReference type="InterPro" id="IPR054289">
    <property type="entry name" value="DUF7025"/>
</dbReference>
<dbReference type="OrthoDB" id="3331492at2759"/>